<dbReference type="EMBL" id="CP043494">
    <property type="protein sequence ID" value="WNG51266.1"/>
    <property type="molecule type" value="Genomic_DNA"/>
</dbReference>
<protein>
    <submittedName>
        <fullName evidence="1">Uncharacterized protein</fullName>
    </submittedName>
</protein>
<reference evidence="1 2" key="1">
    <citation type="submission" date="2019-08" db="EMBL/GenBank/DDBJ databases">
        <title>Archangium and Cystobacter genomes.</title>
        <authorList>
            <person name="Chen I.-C.K."/>
            <person name="Wielgoss S."/>
        </authorList>
    </citation>
    <scope>NUCLEOTIDE SEQUENCE [LARGE SCALE GENOMIC DNA]</scope>
    <source>
        <strain evidence="1 2">Cbm 6</strain>
    </source>
</reference>
<dbReference type="Proteomes" id="UP001611383">
    <property type="component" value="Chromosome"/>
</dbReference>
<keyword evidence="2" id="KW-1185">Reference proteome</keyword>
<evidence type="ECO:0000313" key="2">
    <source>
        <dbReference type="Proteomes" id="UP001611383"/>
    </source>
</evidence>
<sequence length="183" mass="20260">MSHPSLDEMMAWMRAAREVGSAREASPEQLQQLRALARACPAFTPNLLELARLLRLTDEPGVASEQALAEIQRLLEDAVQASARSAPALLELAHFMYVFRNSSELAETLFEESAASALRALENSWAGLIDFWVTERRTDMLEKALKLGALAERVFPSSSRILNVVDDAREKALRAGLLPRDEG</sequence>
<accession>A0ABY9X793</accession>
<evidence type="ECO:0000313" key="1">
    <source>
        <dbReference type="EMBL" id="WNG51266.1"/>
    </source>
</evidence>
<organism evidence="1 2">
    <name type="scientific">Archangium minus</name>
    <dbReference type="NCBI Taxonomy" id="83450"/>
    <lineage>
        <taxon>Bacteria</taxon>
        <taxon>Pseudomonadati</taxon>
        <taxon>Myxococcota</taxon>
        <taxon>Myxococcia</taxon>
        <taxon>Myxococcales</taxon>
        <taxon>Cystobacterineae</taxon>
        <taxon>Archangiaceae</taxon>
        <taxon>Archangium</taxon>
    </lineage>
</organism>
<proteinExistence type="predicted"/>
<gene>
    <name evidence="1" type="ORF">F0U60_49400</name>
</gene>
<dbReference type="RefSeq" id="WP_395811334.1">
    <property type="nucleotide sequence ID" value="NZ_CP043494.1"/>
</dbReference>
<name>A0ABY9X793_9BACT</name>